<keyword evidence="3" id="KW-1133">Transmembrane helix</keyword>
<keyword evidence="5" id="KW-0808">Transferase</keyword>
<dbReference type="InterPro" id="IPR001173">
    <property type="entry name" value="Glyco_trans_2-like"/>
</dbReference>
<dbReference type="PANTHER" id="PTHR48090">
    <property type="entry name" value="UNDECAPRENYL-PHOSPHATE 4-DEOXY-4-FORMAMIDO-L-ARABINOSE TRANSFERASE-RELATED"/>
    <property type="match status" value="1"/>
</dbReference>
<comment type="caution">
    <text evidence="5">The sequence shown here is derived from an EMBL/GenBank/DDBJ whole genome shotgun (WGS) entry which is preliminary data.</text>
</comment>
<dbReference type="Proteomes" id="UP000317536">
    <property type="component" value="Unassembled WGS sequence"/>
</dbReference>
<dbReference type="AlphaFoldDB" id="A0A556R9H2"/>
<feature type="domain" description="Glycosyltransferase 2-like" evidence="4">
    <location>
        <begin position="11"/>
        <end position="162"/>
    </location>
</feature>
<proteinExistence type="inferred from homology"/>
<evidence type="ECO:0000259" key="4">
    <source>
        <dbReference type="Pfam" id="PF00535"/>
    </source>
</evidence>
<evidence type="ECO:0000256" key="1">
    <source>
        <dbReference type="ARBA" id="ARBA00006739"/>
    </source>
</evidence>
<organism evidence="5 6">
    <name type="scientific">Bifidobacterium asteroides</name>
    <dbReference type="NCBI Taxonomy" id="1684"/>
    <lineage>
        <taxon>Bacteria</taxon>
        <taxon>Bacillati</taxon>
        <taxon>Actinomycetota</taxon>
        <taxon>Actinomycetes</taxon>
        <taxon>Bifidobacteriales</taxon>
        <taxon>Bifidobacteriaceae</taxon>
        <taxon>Bifidobacterium</taxon>
    </lineage>
</organism>
<sequence length="356" mass="39493">MRKNQDARVAVLIPCYNEEMTIGKVIDDFRRALPTADLYVFDNNSTDATASIARQRNAIVCQEPRQGKGNVIRAMFEEVDADVYVLVDGDDTYPAEAAPELVSKILQGYDMASGDRLSSTYFQENKRPLHGLGNRLVRSSINLLFGAHLTDVMTGFRAVSFAFAKTCPVTSSGFEVETEMTIHSLDNNLRICEIPIQYRDRPNGSVSKLDTFGDGIKVMSTIFRMIREYRPLPFFGISGLLISMVGLVLTLSVMFDYWKTGVVLRFPTLIGSVMLVIAGLLLIVAGIILDIMAAEERKRIILARNQFAYLSRQQAASTRPDRPCRQRIPAADPNQAGSSPDRQSSGDSPTEVSQFC</sequence>
<feature type="transmembrane region" description="Helical" evidence="3">
    <location>
        <begin position="232"/>
        <end position="254"/>
    </location>
</feature>
<dbReference type="SUPFAM" id="SSF53448">
    <property type="entry name" value="Nucleotide-diphospho-sugar transferases"/>
    <property type="match status" value="1"/>
</dbReference>
<protein>
    <submittedName>
        <fullName evidence="5">Glycosyltransferase</fullName>
    </submittedName>
</protein>
<feature type="transmembrane region" description="Helical" evidence="3">
    <location>
        <begin position="266"/>
        <end position="289"/>
    </location>
</feature>
<dbReference type="CDD" id="cd04179">
    <property type="entry name" value="DPM_DPG-synthase_like"/>
    <property type="match status" value="1"/>
</dbReference>
<feature type="region of interest" description="Disordered" evidence="2">
    <location>
        <begin position="314"/>
        <end position="356"/>
    </location>
</feature>
<comment type="similarity">
    <text evidence="1">Belongs to the glycosyltransferase 2 family.</text>
</comment>
<feature type="compositionally biased region" description="Polar residues" evidence="2">
    <location>
        <begin position="335"/>
        <end position="356"/>
    </location>
</feature>
<evidence type="ECO:0000256" key="3">
    <source>
        <dbReference type="SAM" id="Phobius"/>
    </source>
</evidence>
<dbReference type="GO" id="GO:0016740">
    <property type="term" value="F:transferase activity"/>
    <property type="evidence" value="ECO:0007669"/>
    <property type="project" value="UniProtKB-KW"/>
</dbReference>
<dbReference type="PANTHER" id="PTHR48090:SF7">
    <property type="entry name" value="RFBJ PROTEIN"/>
    <property type="match status" value="1"/>
</dbReference>
<accession>A0A556R9H2</accession>
<dbReference type="InterPro" id="IPR050256">
    <property type="entry name" value="Glycosyltransferase_2"/>
</dbReference>
<name>A0A556R9H2_9BIFI</name>
<dbReference type="Gene3D" id="3.90.550.10">
    <property type="entry name" value="Spore Coat Polysaccharide Biosynthesis Protein SpsA, Chain A"/>
    <property type="match status" value="1"/>
</dbReference>
<dbReference type="EMBL" id="VMHJ01000003">
    <property type="protein sequence ID" value="TSJ85527.1"/>
    <property type="molecule type" value="Genomic_DNA"/>
</dbReference>
<evidence type="ECO:0000313" key="6">
    <source>
        <dbReference type="Proteomes" id="UP000317536"/>
    </source>
</evidence>
<dbReference type="Pfam" id="PF00535">
    <property type="entry name" value="Glycos_transf_2"/>
    <property type="match status" value="1"/>
</dbReference>
<dbReference type="InterPro" id="IPR029044">
    <property type="entry name" value="Nucleotide-diphossugar_trans"/>
</dbReference>
<reference evidence="5 6" key="1">
    <citation type="submission" date="2019-07" db="EMBL/GenBank/DDBJ databases">
        <title>Bifidobacterium asteroides genomes.</title>
        <authorList>
            <person name="Zheng H."/>
        </authorList>
    </citation>
    <scope>NUCLEOTIDE SEQUENCE [LARGE SCALE GENOMIC DNA]</scope>
    <source>
        <strain evidence="5 6">W8111</strain>
    </source>
</reference>
<keyword evidence="3" id="KW-0472">Membrane</keyword>
<evidence type="ECO:0000313" key="5">
    <source>
        <dbReference type="EMBL" id="TSJ85527.1"/>
    </source>
</evidence>
<gene>
    <name evidence="5" type="ORF">FPK29_06625</name>
</gene>
<evidence type="ECO:0000256" key="2">
    <source>
        <dbReference type="SAM" id="MobiDB-lite"/>
    </source>
</evidence>
<keyword evidence="3" id="KW-0812">Transmembrane</keyword>